<feature type="chain" id="PRO_5040117925" evidence="2">
    <location>
        <begin position="21"/>
        <end position="832"/>
    </location>
</feature>
<dbReference type="EMBL" id="ML986604">
    <property type="protein sequence ID" value="KAF2265585.1"/>
    <property type="molecule type" value="Genomic_DNA"/>
</dbReference>
<sequence>MRTFLYSFLLLELSSSLSCAAVVPHEQPPASGTANNPTSTSQTAYANPTGVWDDPHYATIQEWKNDQQCIVFKGDVGRQQSAFEQCKHICGDERQTPCHDPEEHCYTSVLVNTCPPCPIDNSWSCIGDSDAEYENFYGNGERNEGRIQVKPGTCNCDLTIVNEFADFFMDSLIVAGRLTCAVWVSAIGMVVEFGSMLLPGPGQGINIGMKTAVQAAKTFEYAYEAKDAAAAFADWGVGGLTDAFSQNICGVPSPFSFDDLFNSFASLLGVPDEVVDWSPPARIKRGSKRRPGSDGGNDQDQPKPSNQPDAPNQSNQPQSDTPKSETPKSSRSPDKQTSQPASTSNIPSSKVSSTFKLSSTSSHTTAQSTPSSSSPISSFTTIFSEVPRPTIAVDVCDLPGVDCYGTFEDFEGVEEDIEIDGEAPVVNASEPVVNAADLTRRFVLEKRGREYQAQIGTDPDIFIKVEALDYPRPGRLFETRDGKKLTPHAYNFASPNLDDYAVNDKYIKPGKNHNWVVEHIVELQTVIGFIKAVTHGELSQAVPQGFFQNWWNVELDREAWNKRAKPVSGQQLDKFERTNTLNKLIFQALGSNKNRAEFVLCDQVINGFKQRIWSLSSPMDDNKFKQNAEDAVIGALATNTFLSPLRATLAVFSYLGDNEIKKRLRHTIKYVRIEFSNVEHLTNQKYDLESLWIEYIKAHLKKMETKGKKWLSDSIEIAEKALNDELKNLRDNFKQLEAKEKKETSKQKEKKQQKEQDLKTQLRRLDEKQNIAKRAVQDQNVKVKATKNKKKQREEKKILNHLKDTAHETLKTRNLKQREIDLLWVKTAKDLV</sequence>
<dbReference type="AlphaFoldDB" id="A0A9P4KFP1"/>
<feature type="region of interest" description="Disordered" evidence="1">
    <location>
        <begin position="28"/>
        <end position="48"/>
    </location>
</feature>
<protein>
    <submittedName>
        <fullName evidence="3">Uncharacterized protein</fullName>
    </submittedName>
</protein>
<feature type="region of interest" description="Disordered" evidence="1">
    <location>
        <begin position="739"/>
        <end position="758"/>
    </location>
</feature>
<feature type="signal peptide" evidence="2">
    <location>
        <begin position="1"/>
        <end position="20"/>
    </location>
</feature>
<feature type="compositionally biased region" description="Basic and acidic residues" evidence="1">
    <location>
        <begin position="322"/>
        <end position="334"/>
    </location>
</feature>
<dbReference type="OrthoDB" id="3797690at2759"/>
<reference evidence="4" key="1">
    <citation type="journal article" date="2020" name="Stud. Mycol.">
        <title>101 Dothideomycetes genomes: A test case for predicting lifestyles and emergence of pathogens.</title>
        <authorList>
            <person name="Haridas S."/>
            <person name="Albert R."/>
            <person name="Binder M."/>
            <person name="Bloem J."/>
            <person name="LaButti K."/>
            <person name="Salamov A."/>
            <person name="Andreopoulos B."/>
            <person name="Baker S."/>
            <person name="Barry K."/>
            <person name="Bills G."/>
            <person name="Bluhm B."/>
            <person name="Cannon C."/>
            <person name="Castanera R."/>
            <person name="Culley D."/>
            <person name="Daum C."/>
            <person name="Ezra D."/>
            <person name="Gonzalez J."/>
            <person name="Henrissat B."/>
            <person name="Kuo A."/>
            <person name="Liang C."/>
            <person name="Lipzen A."/>
            <person name="Lutzoni F."/>
            <person name="Magnuson J."/>
            <person name="Mondo S."/>
            <person name="Nolan M."/>
            <person name="Ohm R."/>
            <person name="Pangilinan J."/>
            <person name="Park H.-J."/>
            <person name="Ramirez L."/>
            <person name="Alfaro M."/>
            <person name="Sun H."/>
            <person name="Tritt A."/>
            <person name="Yoshinaga Y."/>
            <person name="Zwiers L.-H."/>
            <person name="Turgeon B."/>
            <person name="Goodwin S."/>
            <person name="Spatafora J."/>
            <person name="Crous P."/>
            <person name="Grigoriev I."/>
        </authorList>
    </citation>
    <scope>NUCLEOTIDE SEQUENCE [LARGE SCALE GENOMIC DNA]</scope>
    <source>
        <strain evidence="4">CBS 304.66</strain>
    </source>
</reference>
<evidence type="ECO:0000313" key="3">
    <source>
        <dbReference type="EMBL" id="KAF2265585.1"/>
    </source>
</evidence>
<feature type="region of interest" description="Disordered" evidence="1">
    <location>
        <begin position="277"/>
        <end position="378"/>
    </location>
</feature>
<evidence type="ECO:0000256" key="1">
    <source>
        <dbReference type="SAM" id="MobiDB-lite"/>
    </source>
</evidence>
<keyword evidence="2" id="KW-0732">Signal</keyword>
<evidence type="ECO:0000256" key="2">
    <source>
        <dbReference type="SAM" id="SignalP"/>
    </source>
</evidence>
<organism evidence="3 4">
    <name type="scientific">Lojkania enalia</name>
    <dbReference type="NCBI Taxonomy" id="147567"/>
    <lineage>
        <taxon>Eukaryota</taxon>
        <taxon>Fungi</taxon>
        <taxon>Dikarya</taxon>
        <taxon>Ascomycota</taxon>
        <taxon>Pezizomycotina</taxon>
        <taxon>Dothideomycetes</taxon>
        <taxon>Pleosporomycetidae</taxon>
        <taxon>Pleosporales</taxon>
        <taxon>Pleosporales incertae sedis</taxon>
        <taxon>Lojkania</taxon>
    </lineage>
</organism>
<feature type="compositionally biased region" description="Polar residues" evidence="1">
    <location>
        <begin position="30"/>
        <end position="46"/>
    </location>
</feature>
<feature type="compositionally biased region" description="Low complexity" evidence="1">
    <location>
        <begin position="348"/>
        <end position="378"/>
    </location>
</feature>
<proteinExistence type="predicted"/>
<evidence type="ECO:0000313" key="4">
    <source>
        <dbReference type="Proteomes" id="UP000800093"/>
    </source>
</evidence>
<feature type="compositionally biased region" description="Polar residues" evidence="1">
    <location>
        <begin position="335"/>
        <end position="347"/>
    </location>
</feature>
<gene>
    <name evidence="3" type="ORF">CC78DRAFT_543121</name>
</gene>
<name>A0A9P4KFP1_9PLEO</name>
<comment type="caution">
    <text evidence="3">The sequence shown here is derived from an EMBL/GenBank/DDBJ whole genome shotgun (WGS) entry which is preliminary data.</text>
</comment>
<accession>A0A9P4KFP1</accession>
<dbReference type="Proteomes" id="UP000800093">
    <property type="component" value="Unassembled WGS sequence"/>
</dbReference>
<feature type="compositionally biased region" description="Polar residues" evidence="1">
    <location>
        <begin position="296"/>
        <end position="321"/>
    </location>
</feature>
<keyword evidence="4" id="KW-1185">Reference proteome</keyword>